<keyword evidence="2" id="KW-0472">Membrane</keyword>
<feature type="transmembrane region" description="Helical" evidence="2">
    <location>
        <begin position="15"/>
        <end position="34"/>
    </location>
</feature>
<evidence type="ECO:0000313" key="3">
    <source>
        <dbReference type="EMBL" id="EYE95682.1"/>
    </source>
</evidence>
<evidence type="ECO:0000256" key="2">
    <source>
        <dbReference type="SAM" id="Phobius"/>
    </source>
</evidence>
<dbReference type="Proteomes" id="UP000019804">
    <property type="component" value="Unassembled WGS sequence"/>
</dbReference>
<protein>
    <submittedName>
        <fullName evidence="3">Uncharacterized protein</fullName>
    </submittedName>
</protein>
<sequence length="218" mass="24867">MDARRWYIYLRQRNFLYLYFIYITSFLFYTLLGHNKAIKKHKKRKWSSSAPSMPPRPPSFWARSPLLLPPSLPPLPTSDRTSPAVSRKPGTKSRVFSNAVSPMTRPRAAPVTSSVKLELRPTSRVVLRMLARRSRIPSLSAAFLMTRLLAALVTSSAKLELHPTSKVVSRMLARRSKILSPSAVSLTIRLPANLKFLNRNMAVRCYTTLPYYADMRMS</sequence>
<feature type="region of interest" description="Disordered" evidence="1">
    <location>
        <begin position="72"/>
        <end position="93"/>
    </location>
</feature>
<proteinExistence type="predicted"/>
<evidence type="ECO:0000256" key="1">
    <source>
        <dbReference type="SAM" id="MobiDB-lite"/>
    </source>
</evidence>
<keyword evidence="4" id="KW-1185">Reference proteome</keyword>
<dbReference type="RefSeq" id="XP_040639370.1">
    <property type="nucleotide sequence ID" value="XM_040785742.1"/>
</dbReference>
<dbReference type="HOGENOM" id="CLU_1266632_0_0_1"/>
<keyword evidence="2" id="KW-0812">Transmembrane</keyword>
<accession>A0A017SFF8</accession>
<dbReference type="AlphaFoldDB" id="A0A017SFF8"/>
<evidence type="ECO:0000313" key="4">
    <source>
        <dbReference type="Proteomes" id="UP000019804"/>
    </source>
</evidence>
<dbReference type="GeneID" id="63700866"/>
<keyword evidence="2" id="KW-1133">Transmembrane helix</keyword>
<organism evidence="3 4">
    <name type="scientific">Aspergillus ruber (strain CBS 135680)</name>
    <dbReference type="NCBI Taxonomy" id="1388766"/>
    <lineage>
        <taxon>Eukaryota</taxon>
        <taxon>Fungi</taxon>
        <taxon>Dikarya</taxon>
        <taxon>Ascomycota</taxon>
        <taxon>Pezizomycotina</taxon>
        <taxon>Eurotiomycetes</taxon>
        <taxon>Eurotiomycetidae</taxon>
        <taxon>Eurotiales</taxon>
        <taxon>Aspergillaceae</taxon>
        <taxon>Aspergillus</taxon>
        <taxon>Aspergillus subgen. Aspergillus</taxon>
    </lineage>
</organism>
<gene>
    <name evidence="3" type="ORF">EURHEDRAFT_50047</name>
</gene>
<name>A0A017SFF8_ASPRC</name>
<dbReference type="EMBL" id="KK088421">
    <property type="protein sequence ID" value="EYE95682.1"/>
    <property type="molecule type" value="Genomic_DNA"/>
</dbReference>
<reference evidence="4" key="1">
    <citation type="journal article" date="2014" name="Nat. Commun.">
        <title>Genomic adaptations of the halophilic Dead Sea filamentous fungus Eurotium rubrum.</title>
        <authorList>
            <person name="Kis-Papo T."/>
            <person name="Weig A.R."/>
            <person name="Riley R."/>
            <person name="Persoh D."/>
            <person name="Salamov A."/>
            <person name="Sun H."/>
            <person name="Lipzen A."/>
            <person name="Wasser S.P."/>
            <person name="Rambold G."/>
            <person name="Grigoriev I.V."/>
            <person name="Nevo E."/>
        </authorList>
    </citation>
    <scope>NUCLEOTIDE SEQUENCE [LARGE SCALE GENOMIC DNA]</scope>
    <source>
        <strain evidence="4">CBS 135680</strain>
    </source>
</reference>